<organism evidence="6 7">
    <name type="scientific">Streptomyces olindensis</name>
    <dbReference type="NCBI Taxonomy" id="358823"/>
    <lineage>
        <taxon>Bacteria</taxon>
        <taxon>Bacillati</taxon>
        <taxon>Actinomycetota</taxon>
        <taxon>Actinomycetes</taxon>
        <taxon>Kitasatosporales</taxon>
        <taxon>Streptomycetaceae</taxon>
        <taxon>Streptomyces</taxon>
    </lineage>
</organism>
<comment type="caution">
    <text evidence="6">The sequence shown here is derived from an EMBL/GenBank/DDBJ whole genome shotgun (WGS) entry which is preliminary data.</text>
</comment>
<dbReference type="PROSITE" id="PS00092">
    <property type="entry name" value="N6_MTASE"/>
    <property type="match status" value="1"/>
</dbReference>
<feature type="domain" description="Methyltransferase small" evidence="5">
    <location>
        <begin position="8"/>
        <end position="104"/>
    </location>
</feature>
<keyword evidence="4" id="KW-0949">S-adenosyl-L-methionine</keyword>
<evidence type="ECO:0000259" key="5">
    <source>
        <dbReference type="Pfam" id="PF05175"/>
    </source>
</evidence>
<dbReference type="GO" id="GO:0032259">
    <property type="term" value="P:methylation"/>
    <property type="evidence" value="ECO:0007669"/>
    <property type="project" value="UniProtKB-KW"/>
</dbReference>
<dbReference type="EC" id="2.1.1.-" evidence="6"/>
<evidence type="ECO:0000313" key="7">
    <source>
        <dbReference type="Proteomes" id="UP001550603"/>
    </source>
</evidence>
<keyword evidence="2 6" id="KW-0489">Methyltransferase</keyword>
<dbReference type="InterPro" id="IPR002052">
    <property type="entry name" value="DNA_methylase_N6_adenine_CS"/>
</dbReference>
<evidence type="ECO:0000256" key="1">
    <source>
        <dbReference type="ARBA" id="ARBA00006149"/>
    </source>
</evidence>
<evidence type="ECO:0000256" key="3">
    <source>
        <dbReference type="ARBA" id="ARBA00022679"/>
    </source>
</evidence>
<comment type="similarity">
    <text evidence="1">Belongs to the eukaryotic/archaeal PrmC-related family.</text>
</comment>
<dbReference type="InterPro" id="IPR029063">
    <property type="entry name" value="SAM-dependent_MTases_sf"/>
</dbReference>
<dbReference type="Pfam" id="PF05175">
    <property type="entry name" value="MTS"/>
    <property type="match status" value="1"/>
</dbReference>
<proteinExistence type="inferred from homology"/>
<dbReference type="Proteomes" id="UP001550603">
    <property type="component" value="Unassembled WGS sequence"/>
</dbReference>
<accession>A0ABV2XYR9</accession>
<keyword evidence="7" id="KW-1185">Reference proteome</keyword>
<dbReference type="InterPro" id="IPR004557">
    <property type="entry name" value="PrmC-related"/>
</dbReference>
<dbReference type="InterPro" id="IPR052190">
    <property type="entry name" value="Euk-Arch_PrmC-MTase"/>
</dbReference>
<name>A0ABV2XYR9_9ACTN</name>
<gene>
    <name evidence="6" type="ORF">ABZ568_22660</name>
</gene>
<reference evidence="6 7" key="1">
    <citation type="submission" date="2024-06" db="EMBL/GenBank/DDBJ databases">
        <title>The Natural Products Discovery Center: Release of the First 8490 Sequenced Strains for Exploring Actinobacteria Biosynthetic Diversity.</title>
        <authorList>
            <person name="Kalkreuter E."/>
            <person name="Kautsar S.A."/>
            <person name="Yang D."/>
            <person name="Bader C.D."/>
            <person name="Teijaro C.N."/>
            <person name="Fluegel L."/>
            <person name="Davis C.M."/>
            <person name="Simpson J.R."/>
            <person name="Lauterbach L."/>
            <person name="Steele A.D."/>
            <person name="Gui C."/>
            <person name="Meng S."/>
            <person name="Li G."/>
            <person name="Viehrig K."/>
            <person name="Ye F."/>
            <person name="Su P."/>
            <person name="Kiefer A.F."/>
            <person name="Nichols A."/>
            <person name="Cepeda A.J."/>
            <person name="Yan W."/>
            <person name="Fan B."/>
            <person name="Jiang Y."/>
            <person name="Adhikari A."/>
            <person name="Zheng C.-J."/>
            <person name="Schuster L."/>
            <person name="Cowan T.M."/>
            <person name="Smanski M.J."/>
            <person name="Chevrette M.G."/>
            <person name="De Carvalho L.P.S."/>
            <person name="Shen B."/>
        </authorList>
    </citation>
    <scope>NUCLEOTIDE SEQUENCE [LARGE SCALE GENOMIC DNA]</scope>
    <source>
        <strain evidence="6 7">NPDC019583</strain>
    </source>
</reference>
<evidence type="ECO:0000256" key="2">
    <source>
        <dbReference type="ARBA" id="ARBA00022603"/>
    </source>
</evidence>
<evidence type="ECO:0000256" key="4">
    <source>
        <dbReference type="ARBA" id="ARBA00022691"/>
    </source>
</evidence>
<evidence type="ECO:0000313" key="6">
    <source>
        <dbReference type="EMBL" id="MEU2269157.1"/>
    </source>
</evidence>
<keyword evidence="3 6" id="KW-0808">Transferase</keyword>
<dbReference type="InterPro" id="IPR007848">
    <property type="entry name" value="Small_mtfrase_dom"/>
</dbReference>
<dbReference type="EMBL" id="JBEYBN010000033">
    <property type="protein sequence ID" value="MEU2269157.1"/>
    <property type="molecule type" value="Genomic_DNA"/>
</dbReference>
<dbReference type="PANTHER" id="PTHR45875">
    <property type="entry name" value="METHYLTRANSFERASE N6AMT1"/>
    <property type="match status" value="1"/>
</dbReference>
<dbReference type="GO" id="GO:0008168">
    <property type="term" value="F:methyltransferase activity"/>
    <property type="evidence" value="ECO:0007669"/>
    <property type="project" value="UniProtKB-KW"/>
</dbReference>
<protein>
    <submittedName>
        <fullName evidence="6">HemK2/MTQ2 family protein methyltransferase</fullName>
        <ecNumber evidence="6">2.1.1.-</ecNumber>
    </submittedName>
</protein>
<dbReference type="RefSeq" id="WP_359790516.1">
    <property type="nucleotide sequence ID" value="NZ_JBEYBN010000033.1"/>
</dbReference>
<dbReference type="SUPFAM" id="SSF53335">
    <property type="entry name" value="S-adenosyl-L-methionine-dependent methyltransferases"/>
    <property type="match status" value="1"/>
</dbReference>
<sequence length="217" mass="23265">MNPLVLPGVYAPQEDTELLAGALSDEPLPPGAEVLDVGTGTGALALEAARRGFRVTAVDVSWGAVWAARLNARLAGLPVRIRHGNLFEPVRGESYDLVLANPPYVPAPDGRRAPRGAARAWDAGDDGRLVVDRICREAPGLLRRGGVLLLVQSALSAPDLTVGQLRAAGLKAAVTRRQRIAFGPVLRGRERWLRERGLLSDTEDKEELVVVRAELPV</sequence>
<dbReference type="NCBIfam" id="TIGR00537">
    <property type="entry name" value="hemK_rel_arch"/>
    <property type="match status" value="1"/>
</dbReference>
<dbReference type="CDD" id="cd02440">
    <property type="entry name" value="AdoMet_MTases"/>
    <property type="match status" value="1"/>
</dbReference>
<dbReference type="Gene3D" id="3.40.50.150">
    <property type="entry name" value="Vaccinia Virus protein VP39"/>
    <property type="match status" value="1"/>
</dbReference>
<dbReference type="PANTHER" id="PTHR45875:SF1">
    <property type="entry name" value="METHYLTRANSFERASE N6AMT1"/>
    <property type="match status" value="1"/>
</dbReference>